<reference evidence="4 5" key="1">
    <citation type="submission" date="2018-02" db="EMBL/GenBank/DDBJ databases">
        <title>The genomes of Aspergillus section Nigri reveals drivers in fungal speciation.</title>
        <authorList>
            <consortium name="DOE Joint Genome Institute"/>
            <person name="Vesth T.C."/>
            <person name="Nybo J."/>
            <person name="Theobald S."/>
            <person name="Brandl J."/>
            <person name="Frisvad J.C."/>
            <person name="Nielsen K.F."/>
            <person name="Lyhne E.K."/>
            <person name="Kogle M.E."/>
            <person name="Kuo A."/>
            <person name="Riley R."/>
            <person name="Clum A."/>
            <person name="Nolan M."/>
            <person name="Lipzen A."/>
            <person name="Salamov A."/>
            <person name="Henrissat B."/>
            <person name="Wiebenga A."/>
            <person name="De vries R.P."/>
            <person name="Grigoriev I.V."/>
            <person name="Mortensen U.H."/>
            <person name="Andersen M.R."/>
            <person name="Baker S.E."/>
        </authorList>
    </citation>
    <scope>NUCLEOTIDE SEQUENCE [LARGE SCALE GENOMIC DNA]</scope>
    <source>
        <strain evidence="4 5">CBS 114.80</strain>
    </source>
</reference>
<dbReference type="PANTHER" id="PTHR10039">
    <property type="entry name" value="AMELOGENIN"/>
    <property type="match status" value="1"/>
</dbReference>
<dbReference type="PANTHER" id="PTHR10039:SF16">
    <property type="entry name" value="GPI INOSITOL-DEACYLASE"/>
    <property type="match status" value="1"/>
</dbReference>
<feature type="compositionally biased region" description="Polar residues" evidence="2">
    <location>
        <begin position="43"/>
        <end position="65"/>
    </location>
</feature>
<dbReference type="SUPFAM" id="SSF52540">
    <property type="entry name" value="P-loop containing nucleoside triphosphate hydrolases"/>
    <property type="match status" value="1"/>
</dbReference>
<dbReference type="Gene3D" id="3.40.50.300">
    <property type="entry name" value="P-loop containing nucleotide triphosphate hydrolases"/>
    <property type="match status" value="1"/>
</dbReference>
<feature type="compositionally biased region" description="Basic residues" evidence="2">
    <location>
        <begin position="14"/>
        <end position="23"/>
    </location>
</feature>
<feature type="domain" description="Nephrocystin 3-like N-terminal" evidence="3">
    <location>
        <begin position="392"/>
        <end position="562"/>
    </location>
</feature>
<feature type="region of interest" description="Disordered" evidence="2">
    <location>
        <begin position="14"/>
        <end position="104"/>
    </location>
</feature>
<proteinExistence type="predicted"/>
<dbReference type="EMBL" id="KZ825501">
    <property type="protein sequence ID" value="PYI31605.1"/>
    <property type="molecule type" value="Genomic_DNA"/>
</dbReference>
<protein>
    <recommendedName>
        <fullName evidence="3">Nephrocystin 3-like N-terminal domain-containing protein</fullName>
    </recommendedName>
</protein>
<feature type="compositionally biased region" description="Low complexity" evidence="2">
    <location>
        <begin position="30"/>
        <end position="41"/>
    </location>
</feature>
<dbReference type="AlphaFoldDB" id="A0A2V5I483"/>
<keyword evidence="1" id="KW-0677">Repeat</keyword>
<name>A0A2V5I483_9EURO</name>
<dbReference type="InterPro" id="IPR027417">
    <property type="entry name" value="P-loop_NTPase"/>
</dbReference>
<gene>
    <name evidence="4" type="ORF">BP00DRAFT_474501</name>
</gene>
<evidence type="ECO:0000313" key="5">
    <source>
        <dbReference type="Proteomes" id="UP000248817"/>
    </source>
</evidence>
<dbReference type="Proteomes" id="UP000248817">
    <property type="component" value="Unassembled WGS sequence"/>
</dbReference>
<evidence type="ECO:0000256" key="1">
    <source>
        <dbReference type="ARBA" id="ARBA00022737"/>
    </source>
</evidence>
<dbReference type="Pfam" id="PF24883">
    <property type="entry name" value="NPHP3_N"/>
    <property type="match status" value="1"/>
</dbReference>
<keyword evidence="5" id="KW-1185">Reference proteome</keyword>
<sequence>MGCYDCLRAFKPKRAGPKVHREKKKPEEGPTSSATALPPSSEVDLQTETCQTVHSTILQPTSDIQSNDKDTSTSIDESISPLPPLKSEASENDPVRQYPDDTASEDLWQSSFNNLSREEQDLLRDLLDGKPAAIASDTETTSPFSFSNTNAQEIIEITRERQKQWESRTYQINIHGHKIVPREYTGRIIDCLTTVGDIGVQFLPQPASVVWPLVKGVMQVPVNAEAETAAAIMTADMLIRVITCGKVYEESYRGKLESELWVLLHPALVNLYVAALQLVAFALKRFSQHAASQLVRALLNPQAGQSQVSGLRTRQTELLEVVNSCQNKVASRMSDDILNLLEKIRDHDSFVVSSFNDLFERLDERRVTEILDWISPTKEFDRHNTKKTRAANTCDWILQDEAFQAWEDSVSPGVIWLQGSIGTGKTFLTARIIEHILENGRADEGLAFYYCQHSGQRYENPDDVIRSLLRQLATPAKDDTTKVKIRKDVQDLFAKMNNKASHPDIQTCKDYLLQSLGHYRRITIVLDALDECDEGLRHQLFDVIDSLVDESQCMARVFVSARPEPDIKDRFGQYLTIRTNSPKVQRDIGEFIDQKIEVLKTTHWTRISKKVQKEAIETLTERSEGM</sequence>
<accession>A0A2V5I483</accession>
<evidence type="ECO:0000259" key="3">
    <source>
        <dbReference type="Pfam" id="PF24883"/>
    </source>
</evidence>
<evidence type="ECO:0000256" key="2">
    <source>
        <dbReference type="SAM" id="MobiDB-lite"/>
    </source>
</evidence>
<organism evidence="4 5">
    <name type="scientific">Aspergillus indologenus CBS 114.80</name>
    <dbReference type="NCBI Taxonomy" id="1450541"/>
    <lineage>
        <taxon>Eukaryota</taxon>
        <taxon>Fungi</taxon>
        <taxon>Dikarya</taxon>
        <taxon>Ascomycota</taxon>
        <taxon>Pezizomycotina</taxon>
        <taxon>Eurotiomycetes</taxon>
        <taxon>Eurotiomycetidae</taxon>
        <taxon>Eurotiales</taxon>
        <taxon>Aspergillaceae</taxon>
        <taxon>Aspergillus</taxon>
        <taxon>Aspergillus subgen. Circumdati</taxon>
    </lineage>
</organism>
<evidence type="ECO:0000313" key="4">
    <source>
        <dbReference type="EMBL" id="PYI31605.1"/>
    </source>
</evidence>
<dbReference type="InterPro" id="IPR056884">
    <property type="entry name" value="NPHP3-like_N"/>
</dbReference>